<evidence type="ECO:0000313" key="2">
    <source>
        <dbReference type="Proteomes" id="UP000759529"/>
    </source>
</evidence>
<sequence length="890" mass="93684">SIITNPSGGTLSGTTSVNTLNGTANFTSLTINIPGVGYVLQASATGLTPVDFTINVTPGPYGGGSGKGDAGSTVFCYSNLGAGAASSTPTLCVNTLLTPITHATFGGVAGIGTATGLPSGVTVNWASDVITISGTPTQSGTFNYTIPLTGGCGNESATGTITVTSSNTISLTSANGTNAQVLCPNASLTSITYATIGATGATVSGLPAGVNGSWTSNVFTISGTPSEAGIFNYTINLTGGCGNINATGTITVYSGLTAILSGSQTICPGNSSVIYVTVTGGTPPYHLIYSDGTNNYTVTNYTSGSDIIVAPFSSTTYSITSVTDANNCPGNTYTGNAILSVDSTSTTDGGITWSNGTPTAQKSVLFDGGTAVINSNFSACTLELKNNAVVTVNSGFDVVLNGRLIVESGSVFTLSNNANLLQNNTLTNSGNIIVKRNSSSLKRLDYTLWSSPVSGQGLYAFSKTTLPNRFYIYNTNANIYSNSLGFNLIGLQYPPPLVAPNGINGTDTNNTLFALGKGYLIRVPWDHPTVPTIWTGEFKGVPNNGDIIFSMVNGGEGQRYNLIGNPYPSPISMSQFVENNSANITGALYFWRETNNNTYNNAYCSWAGGTFVSNGEAQVFDPNGVIRTGQGFFVEALGNATSVYFNNSQRLSNHANQFFKTNNTTSDDIETNRYWLNLTNSLGVFSQMAVGYISNATNGVDVYDGRNINTGDYLLNSILDNTDYTIQGKALPFDINDVIPLSYKVSTAGTYNISIDHTDGVFSNGQLIYLKDNTTATIHNLSNGNYSFTSNPGSFTDRFEIVYQTQQLNADLFTANSVGVINQDDKFIINSKNILMKSVKIFDIGGRLLQEHTTKGSDQILINKGFINQVLLFKITLENGLVVTKKVLSY</sequence>
<feature type="non-terminal residue" evidence="1">
    <location>
        <position position="1"/>
    </location>
</feature>
<name>A0ABS2CT57_9FLAO</name>
<proteinExistence type="predicted"/>
<dbReference type="Gene3D" id="2.60.40.10">
    <property type="entry name" value="Immunoglobulins"/>
    <property type="match status" value="1"/>
</dbReference>
<dbReference type="InterPro" id="IPR013783">
    <property type="entry name" value="Ig-like_fold"/>
</dbReference>
<dbReference type="Proteomes" id="UP000759529">
    <property type="component" value="Unassembled WGS sequence"/>
</dbReference>
<keyword evidence="2" id="KW-1185">Reference proteome</keyword>
<organism evidence="1 2">
    <name type="scientific">Flavobacterium macrobrachii</name>
    <dbReference type="NCBI Taxonomy" id="591204"/>
    <lineage>
        <taxon>Bacteria</taxon>
        <taxon>Pseudomonadati</taxon>
        <taxon>Bacteroidota</taxon>
        <taxon>Flavobacteriia</taxon>
        <taxon>Flavobacteriales</taxon>
        <taxon>Flavobacteriaceae</taxon>
        <taxon>Flavobacterium</taxon>
    </lineage>
</organism>
<accession>A0ABS2CT57</accession>
<protein>
    <recommendedName>
        <fullName evidence="3">T9SS sorting signal type C domain-containing protein</fullName>
    </recommendedName>
</protein>
<comment type="caution">
    <text evidence="1">The sequence shown here is derived from an EMBL/GenBank/DDBJ whole genome shotgun (WGS) entry which is preliminary data.</text>
</comment>
<evidence type="ECO:0008006" key="3">
    <source>
        <dbReference type="Google" id="ProtNLM"/>
    </source>
</evidence>
<reference evidence="1 2" key="1">
    <citation type="submission" date="2021-02" db="EMBL/GenBank/DDBJ databases">
        <authorList>
            <person name="Jung H.S."/>
            <person name="Chun B.H."/>
            <person name="Jeon C.O."/>
        </authorList>
    </citation>
    <scope>NUCLEOTIDE SEQUENCE [LARGE SCALE GENOMIC DNA]</scope>
    <source>
        <strain evidence="1 2">LMG 25203</strain>
    </source>
</reference>
<evidence type="ECO:0000313" key="1">
    <source>
        <dbReference type="EMBL" id="MBM6498091.1"/>
    </source>
</evidence>
<dbReference type="EMBL" id="JACSOD020000382">
    <property type="protein sequence ID" value="MBM6498091.1"/>
    <property type="molecule type" value="Genomic_DNA"/>
</dbReference>
<gene>
    <name evidence="1" type="ORF">H9X54_002090</name>
</gene>